<dbReference type="Gene3D" id="1.20.1250.20">
    <property type="entry name" value="MFS general substrate transporter like domains"/>
    <property type="match status" value="1"/>
</dbReference>
<gene>
    <name evidence="2" type="ORF">MKW94_027649</name>
</gene>
<dbReference type="Proteomes" id="UP001177140">
    <property type="component" value="Unassembled WGS sequence"/>
</dbReference>
<comment type="caution">
    <text evidence="2">The sequence shown here is derived from an EMBL/GenBank/DDBJ whole genome shotgun (WGS) entry which is preliminary data.</text>
</comment>
<organism evidence="2 3">
    <name type="scientific">Papaver nudicaule</name>
    <name type="common">Iceland poppy</name>
    <dbReference type="NCBI Taxonomy" id="74823"/>
    <lineage>
        <taxon>Eukaryota</taxon>
        <taxon>Viridiplantae</taxon>
        <taxon>Streptophyta</taxon>
        <taxon>Embryophyta</taxon>
        <taxon>Tracheophyta</taxon>
        <taxon>Spermatophyta</taxon>
        <taxon>Magnoliopsida</taxon>
        <taxon>Ranunculales</taxon>
        <taxon>Papaveraceae</taxon>
        <taxon>Papaveroideae</taxon>
        <taxon>Papaver</taxon>
    </lineage>
</organism>
<dbReference type="PANTHER" id="PTHR11654">
    <property type="entry name" value="OLIGOPEPTIDE TRANSPORTER-RELATED"/>
    <property type="match status" value="1"/>
</dbReference>
<dbReference type="AlphaFoldDB" id="A0AA41SGS9"/>
<evidence type="ECO:0008006" key="4">
    <source>
        <dbReference type="Google" id="ProtNLM"/>
    </source>
</evidence>
<feature type="region of interest" description="Disordered" evidence="1">
    <location>
        <begin position="1"/>
        <end position="26"/>
    </location>
</feature>
<dbReference type="SUPFAM" id="SSF103473">
    <property type="entry name" value="MFS general substrate transporter"/>
    <property type="match status" value="1"/>
</dbReference>
<name>A0AA41SGS9_PAPNU</name>
<feature type="compositionally biased region" description="Basic and acidic residues" evidence="1">
    <location>
        <begin position="16"/>
        <end position="26"/>
    </location>
</feature>
<proteinExistence type="predicted"/>
<keyword evidence="3" id="KW-1185">Reference proteome</keyword>
<reference evidence="2" key="1">
    <citation type="submission" date="2022-03" db="EMBL/GenBank/DDBJ databases">
        <title>A functionally conserved STORR gene fusion in Papaver species that diverged 16.8 million years ago.</title>
        <authorList>
            <person name="Catania T."/>
        </authorList>
    </citation>
    <scope>NUCLEOTIDE SEQUENCE</scope>
    <source>
        <strain evidence="2">S-191538</strain>
    </source>
</reference>
<protein>
    <recommendedName>
        <fullName evidence="4">Nitrate transporter</fullName>
    </recommendedName>
</protein>
<dbReference type="InterPro" id="IPR036259">
    <property type="entry name" value="MFS_trans_sf"/>
</dbReference>
<dbReference type="EMBL" id="JAJJMA010144057">
    <property type="protein sequence ID" value="MCL7034298.1"/>
    <property type="molecule type" value="Genomic_DNA"/>
</dbReference>
<feature type="non-terminal residue" evidence="2">
    <location>
        <position position="1"/>
    </location>
</feature>
<evidence type="ECO:0000313" key="2">
    <source>
        <dbReference type="EMBL" id="MCL7034298.1"/>
    </source>
</evidence>
<evidence type="ECO:0000256" key="1">
    <source>
        <dbReference type="SAM" id="MobiDB-lite"/>
    </source>
</evidence>
<evidence type="ECO:0000313" key="3">
    <source>
        <dbReference type="Proteomes" id="UP001177140"/>
    </source>
</evidence>
<sequence>MGRLDQEGEAQYTSMEEEKAMASNETEIRHRGIRAMPFIIGNEMFEKLGTWGTSGNLVVYFTTVFNIKHVSAAILMNVFNGTTFISPLIGGFLADAYFGRYKTLGFASIASLV</sequence>
<accession>A0AA41SGS9</accession>